<evidence type="ECO:0000313" key="2">
    <source>
        <dbReference type="EMBL" id="KAJ5541599.1"/>
    </source>
</evidence>
<name>A0AAD6CWT0_9EURO</name>
<dbReference type="EMBL" id="JAQIZZ010000005">
    <property type="protein sequence ID" value="KAJ5541599.1"/>
    <property type="molecule type" value="Genomic_DNA"/>
</dbReference>
<dbReference type="InterPro" id="IPR011049">
    <property type="entry name" value="Serralysin-like_metalloprot_C"/>
</dbReference>
<evidence type="ECO:0000256" key="1">
    <source>
        <dbReference type="SAM" id="SignalP"/>
    </source>
</evidence>
<dbReference type="PANTHER" id="PTHR40640">
    <property type="entry name" value="ANCHORED GLYCOPROTEIN, PUTATIVE (AFU_ORTHOLOGUE AFUA_8G04860)-RELATED"/>
    <property type="match status" value="1"/>
</dbReference>
<reference evidence="2 3" key="1">
    <citation type="journal article" date="2023" name="IMA Fungus">
        <title>Comparative genomic study of the Penicillium genus elucidates a diverse pangenome and 15 lateral gene transfer events.</title>
        <authorList>
            <person name="Petersen C."/>
            <person name="Sorensen T."/>
            <person name="Nielsen M.R."/>
            <person name="Sondergaard T.E."/>
            <person name="Sorensen J.L."/>
            <person name="Fitzpatrick D.A."/>
            <person name="Frisvad J.C."/>
            <person name="Nielsen K.L."/>
        </authorList>
    </citation>
    <scope>NUCLEOTIDE SEQUENCE [LARGE SCALE GENOMIC DNA]</scope>
    <source>
        <strain evidence="2 3">IBT 35679</strain>
    </source>
</reference>
<sequence length="238" mass="23692">MRATWFLASTLAAFAAADASTTTVSYLGAAADGDVDLSKYTSVAAEVIAVDATATTYDIRCQSGVAKSLCAIDSKTPFRLIQGPTTYSFSAYEAITTQGGTADVFATVACSFTHVSESVSCRQSISMDISAEGYSTATSTYIPSQTIEADQVSYHVLTVTAGVEALKAYATATSPVTASGAEATASGADSTASGADSTASGADSTVSAAKSTGAAHPMITAAPMAFAAAVAAAAAAML</sequence>
<organism evidence="2 3">
    <name type="scientific">Penicillium frequentans</name>
    <dbReference type="NCBI Taxonomy" id="3151616"/>
    <lineage>
        <taxon>Eukaryota</taxon>
        <taxon>Fungi</taxon>
        <taxon>Dikarya</taxon>
        <taxon>Ascomycota</taxon>
        <taxon>Pezizomycotina</taxon>
        <taxon>Eurotiomycetes</taxon>
        <taxon>Eurotiomycetidae</taxon>
        <taxon>Eurotiales</taxon>
        <taxon>Aspergillaceae</taxon>
        <taxon>Penicillium</taxon>
    </lineage>
</organism>
<evidence type="ECO:0000313" key="3">
    <source>
        <dbReference type="Proteomes" id="UP001220324"/>
    </source>
</evidence>
<dbReference type="Proteomes" id="UP001220324">
    <property type="component" value="Unassembled WGS sequence"/>
</dbReference>
<keyword evidence="3" id="KW-1185">Reference proteome</keyword>
<comment type="caution">
    <text evidence="2">The sequence shown here is derived from an EMBL/GenBank/DDBJ whole genome shotgun (WGS) entry which is preliminary data.</text>
</comment>
<protein>
    <submittedName>
        <fullName evidence="2">Uncharacterized protein</fullName>
    </submittedName>
</protein>
<dbReference type="AlphaFoldDB" id="A0AAD6CWT0"/>
<feature type="signal peptide" evidence="1">
    <location>
        <begin position="1"/>
        <end position="19"/>
    </location>
</feature>
<gene>
    <name evidence="2" type="ORF">N7494_006675</name>
</gene>
<feature type="chain" id="PRO_5042284850" evidence="1">
    <location>
        <begin position="20"/>
        <end position="238"/>
    </location>
</feature>
<proteinExistence type="predicted"/>
<keyword evidence="1" id="KW-0732">Signal</keyword>
<dbReference type="Gene3D" id="2.150.10.10">
    <property type="entry name" value="Serralysin-like metalloprotease, C-terminal"/>
    <property type="match status" value="1"/>
</dbReference>
<accession>A0AAD6CWT0</accession>
<dbReference type="PANTHER" id="PTHR40640:SF1">
    <property type="entry name" value="ANCHORED GLYCOPROTEIN, PUTATIVE (AFU_ORTHOLOGUE AFUA_8G04860)-RELATED"/>
    <property type="match status" value="1"/>
</dbReference>